<evidence type="ECO:0000256" key="1">
    <source>
        <dbReference type="SAM" id="MobiDB-lite"/>
    </source>
</evidence>
<feature type="compositionally biased region" description="Basic and acidic residues" evidence="1">
    <location>
        <begin position="21"/>
        <end position="43"/>
    </location>
</feature>
<gene>
    <name evidence="2" type="ORF">M3M28_03705</name>
</gene>
<protein>
    <submittedName>
        <fullName evidence="2">AAA family ATPase</fullName>
    </submittedName>
</protein>
<sequence length="1350" mass="148674">MWGIFRRQNAKNNDEPAVDVSAERDRKEASATEPILEREQGERELEDGVAVGDRPTEWINQARATRATKPAEEASESTDTTAFAPMPTLPAVEVEEQDAESESPADSEFAAPETSPVAAQPVNIVDTHVRWREEIAELGGTSPLRNFAARRGTYIDLTTAHPSGIATLLARRPVMLSSLVREPIAFRTALEAAGLVARRGAELEAGRGLSCVQLAIGFASWLSSDGELHAPIFLRTATLRRLGRDYEIRLRGKLQPNIALLRALFDDGVTVRASELQTRVGDSGSLFPDSAFEYVREAGAKLPKFEVDSMAALSTFADFSGAMLDDAEELRHPVLDALAGDRDARERLSRPISAETSIDPDRRDPASDRLLLDADTEQERVVDAILGGSSFVVETLPGTGVTQTVVNAIGHLVDRDRRVLVVTPRIASIRAIRARLKHVGLEGLAVTPRTLRRDVIAAISRNERADRPNTADLDDALVRLRRVLADYRSALTTDHPEFGVSPLDALEELSRLELRDVPPSTTARLGHEQLVALREPAKRAGVAAQMRDLAELGEFRFSHDESPWYGLGFQSTDEVEHVHSTAVRLADGRTSELLRSGEKLIEQTNLRAPETFAELGIYLRLLADIRETLDRFTPEIFDADLSELIEATGPRREGSDMSASRRRELRNYSREFVRPGVTVNELHESLKYVQRQRIMWHRYVRDAAQPNVPTGIDRMRSEWRDVNALVQIVDAPLGDAGKTTLADTKLDELEERLQQFAAKSEVLDNAVDRLALNEQLRGQGLGELLDDLGERHLESHEVEDELELAWWQSVLEEQLANEKALLNANTRVLTRLESDFRVVDEAHTASSADQLAWQLAQAWKVALVDRAEEADSLRELLRTPGLTSRQLVDQAAGLSRSVSQVWITTPYDVPRIDPRAKFDAVLLVDAAAVQTAEVVGAIRRGTQVIAFGDPVTQYPTPFSVAVLPPSEPQPGVNRSEAEVQASIDDTAYAQLAQLLPTISLTRSYRAGGEDLTELVNERFYGGRLHSMPWAGAFLGHSSLTYSYVPGGTGLPDRRTGTVEATDAEVTRVVELVLDHAIHRPRESLMIVSASAAHAERVEQAIWSAVSQRSDLAEFFTKPRNEPFTVATIEASAAQARDRVIFSLGYGVTPHGRVLSDFGVLGSPLGERALAVTMTRARRSLVIVTCVRPDQFEVSRLTRGTVGLAEILTELGERTEQPGGSDPDGSGEAPMLVDLARRLASFGMRVELGFRGEIPLAASYGNRAIVIDMDVAAGESTPTTTLRESLRLRPELLKRLGWYYLRVRAFELFANPEAVARRIAIALDVPIPDEDAADLPELTRGKPQLPRAEAE</sequence>
<evidence type="ECO:0000313" key="2">
    <source>
        <dbReference type="EMBL" id="UQN15575.1"/>
    </source>
</evidence>
<organism evidence="2">
    <name type="scientific">Gulosibacter sediminis</name>
    <dbReference type="NCBI Taxonomy" id="1729695"/>
    <lineage>
        <taxon>Bacteria</taxon>
        <taxon>Bacillati</taxon>
        <taxon>Actinomycetota</taxon>
        <taxon>Actinomycetes</taxon>
        <taxon>Micrococcales</taxon>
        <taxon>Microbacteriaceae</taxon>
        <taxon>Gulosibacter</taxon>
    </lineage>
</organism>
<reference evidence="2" key="1">
    <citation type="submission" date="2022-05" db="EMBL/GenBank/DDBJ databases">
        <title>Complete genome sequence of toluene-degrading Gulosibacter sediminis strain ACHW.36C.</title>
        <authorList>
            <person name="Wai A.C."/>
            <person name="Lai G.K."/>
            <person name="Griffin S.D."/>
            <person name="Leung F.C."/>
        </authorList>
    </citation>
    <scope>NUCLEOTIDE SEQUENCE [LARGE SCALE GENOMIC DNA]</scope>
    <source>
        <strain evidence="2">ACHW.36C</strain>
    </source>
</reference>
<dbReference type="InterPro" id="IPR027417">
    <property type="entry name" value="P-loop_NTPase"/>
</dbReference>
<dbReference type="SUPFAM" id="SSF52540">
    <property type="entry name" value="P-loop containing nucleoside triphosphate hydrolases"/>
    <property type="match status" value="1"/>
</dbReference>
<dbReference type="Gene3D" id="3.40.50.300">
    <property type="entry name" value="P-loop containing nucleotide triphosphate hydrolases"/>
    <property type="match status" value="2"/>
</dbReference>
<proteinExistence type="predicted"/>
<accession>A0ABY4MYS0</accession>
<feature type="region of interest" description="Disordered" evidence="1">
    <location>
        <begin position="1330"/>
        <end position="1350"/>
    </location>
</feature>
<dbReference type="EMBL" id="CP097160">
    <property type="protein sequence ID" value="UQN15575.1"/>
    <property type="molecule type" value="Genomic_DNA"/>
</dbReference>
<name>A0ABY4MYS0_9MICO</name>
<feature type="region of interest" description="Disordered" evidence="1">
    <location>
        <begin position="1"/>
        <end position="117"/>
    </location>
</feature>
<feature type="compositionally biased region" description="Acidic residues" evidence="1">
    <location>
        <begin position="93"/>
        <end position="105"/>
    </location>
</feature>